<gene>
    <name evidence="2" type="ORF">K491DRAFT_720551</name>
</gene>
<dbReference type="EMBL" id="MU004447">
    <property type="protein sequence ID" value="KAF2650695.1"/>
    <property type="molecule type" value="Genomic_DNA"/>
</dbReference>
<evidence type="ECO:0000313" key="2">
    <source>
        <dbReference type="EMBL" id="KAF2650695.1"/>
    </source>
</evidence>
<sequence>MPSLNETIRELEKTKLREQSACWKDVADAALREKMSDIRADSQFSPTPRFRTYGDTRRASSQKRPSNRKRARKSAKPSALDLRYANGIQTVSQQCDAIATVILPTRRTTIEHVHSSQHRLEDTAHYSHSEGRQISAVPELQGTSRLDNGVQHWSSEPNCNIELEPMLLSNRLTEAVSLFGVEGLEEFFGPFIFMGMNLSIKRSKDSTSFLTEAAQLWLPSEPYLNAKLGIWVQDSYGGCIEALLNSPSYSKEDLRFLLGDFLFGSTRAGIDEKALAVTILNDSNGDRKLEIILGFQDAVRLWQTDKGAELPS</sequence>
<feature type="region of interest" description="Disordered" evidence="1">
    <location>
        <begin position="36"/>
        <end position="78"/>
    </location>
</feature>
<feature type="compositionally biased region" description="Basic residues" evidence="1">
    <location>
        <begin position="65"/>
        <end position="75"/>
    </location>
</feature>
<evidence type="ECO:0000256" key="1">
    <source>
        <dbReference type="SAM" id="MobiDB-lite"/>
    </source>
</evidence>
<accession>A0A6A6SSD2</accession>
<keyword evidence="3" id="KW-1185">Reference proteome</keyword>
<dbReference type="Proteomes" id="UP000799324">
    <property type="component" value="Unassembled WGS sequence"/>
</dbReference>
<proteinExistence type="predicted"/>
<organism evidence="2 3">
    <name type="scientific">Lophiostoma macrostomum CBS 122681</name>
    <dbReference type="NCBI Taxonomy" id="1314788"/>
    <lineage>
        <taxon>Eukaryota</taxon>
        <taxon>Fungi</taxon>
        <taxon>Dikarya</taxon>
        <taxon>Ascomycota</taxon>
        <taxon>Pezizomycotina</taxon>
        <taxon>Dothideomycetes</taxon>
        <taxon>Pleosporomycetidae</taxon>
        <taxon>Pleosporales</taxon>
        <taxon>Lophiostomataceae</taxon>
        <taxon>Lophiostoma</taxon>
    </lineage>
</organism>
<dbReference type="AlphaFoldDB" id="A0A6A6SSD2"/>
<evidence type="ECO:0000313" key="3">
    <source>
        <dbReference type="Proteomes" id="UP000799324"/>
    </source>
</evidence>
<name>A0A6A6SSD2_9PLEO</name>
<protein>
    <submittedName>
        <fullName evidence="2">Uncharacterized protein</fullName>
    </submittedName>
</protein>
<reference evidence="2" key="1">
    <citation type="journal article" date="2020" name="Stud. Mycol.">
        <title>101 Dothideomycetes genomes: a test case for predicting lifestyles and emergence of pathogens.</title>
        <authorList>
            <person name="Haridas S."/>
            <person name="Albert R."/>
            <person name="Binder M."/>
            <person name="Bloem J."/>
            <person name="Labutti K."/>
            <person name="Salamov A."/>
            <person name="Andreopoulos B."/>
            <person name="Baker S."/>
            <person name="Barry K."/>
            <person name="Bills G."/>
            <person name="Bluhm B."/>
            <person name="Cannon C."/>
            <person name="Castanera R."/>
            <person name="Culley D."/>
            <person name="Daum C."/>
            <person name="Ezra D."/>
            <person name="Gonzalez J."/>
            <person name="Henrissat B."/>
            <person name="Kuo A."/>
            <person name="Liang C."/>
            <person name="Lipzen A."/>
            <person name="Lutzoni F."/>
            <person name="Magnuson J."/>
            <person name="Mondo S."/>
            <person name="Nolan M."/>
            <person name="Ohm R."/>
            <person name="Pangilinan J."/>
            <person name="Park H.-J."/>
            <person name="Ramirez L."/>
            <person name="Alfaro M."/>
            <person name="Sun H."/>
            <person name="Tritt A."/>
            <person name="Yoshinaga Y."/>
            <person name="Zwiers L.-H."/>
            <person name="Turgeon B."/>
            <person name="Goodwin S."/>
            <person name="Spatafora J."/>
            <person name="Crous P."/>
            <person name="Grigoriev I."/>
        </authorList>
    </citation>
    <scope>NUCLEOTIDE SEQUENCE</scope>
    <source>
        <strain evidence="2">CBS 122681</strain>
    </source>
</reference>